<reference evidence="5 6" key="1">
    <citation type="journal article" date="2023" name="Microbiol. Spectr.">
        <title>Symbiosis of Carpenter Bees with Uncharacterized Lactic Acid Bacteria Showing NAD Auxotrophy.</title>
        <authorList>
            <person name="Kawasaki S."/>
            <person name="Ozawa K."/>
            <person name="Mori T."/>
            <person name="Yamamoto A."/>
            <person name="Ito M."/>
            <person name="Ohkuma M."/>
            <person name="Sakamoto M."/>
            <person name="Matsutani M."/>
        </authorList>
    </citation>
    <scope>NUCLEOTIDE SEQUENCE [LARGE SCALE GENOMIC DNA]</scope>
    <source>
        <strain evidence="5 6">KimC2</strain>
    </source>
</reference>
<evidence type="ECO:0000259" key="4">
    <source>
        <dbReference type="PROSITE" id="PS50987"/>
    </source>
</evidence>
<evidence type="ECO:0000313" key="5">
    <source>
        <dbReference type="EMBL" id="BDR55598.1"/>
    </source>
</evidence>
<dbReference type="InterPro" id="IPR051081">
    <property type="entry name" value="HTH_MetalResp_TranReg"/>
</dbReference>
<dbReference type="Gene3D" id="1.10.10.10">
    <property type="entry name" value="Winged helix-like DNA-binding domain superfamily/Winged helix DNA-binding domain"/>
    <property type="match status" value="1"/>
</dbReference>
<gene>
    <name evidence="5" type="primary">yceK</name>
    <name evidence="5" type="ORF">KIMC2_01600</name>
</gene>
<dbReference type="GO" id="GO:0003677">
    <property type="term" value="F:DNA binding"/>
    <property type="evidence" value="ECO:0007669"/>
    <property type="project" value="UniProtKB-KW"/>
</dbReference>
<dbReference type="PRINTS" id="PR00778">
    <property type="entry name" value="HTHARSR"/>
</dbReference>
<dbReference type="Proteomes" id="UP001321804">
    <property type="component" value="Chromosome"/>
</dbReference>
<evidence type="ECO:0000256" key="3">
    <source>
        <dbReference type="ARBA" id="ARBA00023163"/>
    </source>
</evidence>
<dbReference type="NCBIfam" id="NF033788">
    <property type="entry name" value="HTH_metalloreg"/>
    <property type="match status" value="1"/>
</dbReference>
<dbReference type="PANTHER" id="PTHR33154:SF25">
    <property type="entry name" value="LMO0101 PROTEIN"/>
    <property type="match status" value="1"/>
</dbReference>
<dbReference type="RefSeq" id="WP_317697062.1">
    <property type="nucleotide sequence ID" value="NZ_AP026801.1"/>
</dbReference>
<dbReference type="InterPro" id="IPR036390">
    <property type="entry name" value="WH_DNA-bd_sf"/>
</dbReference>
<dbReference type="SMART" id="SM00418">
    <property type="entry name" value="HTH_ARSR"/>
    <property type="match status" value="1"/>
</dbReference>
<dbReference type="AlphaFoldDB" id="A0AAU9DLC2"/>
<name>A0AAU9DLC2_9LACO</name>
<evidence type="ECO:0000313" key="6">
    <source>
        <dbReference type="Proteomes" id="UP001321804"/>
    </source>
</evidence>
<dbReference type="CDD" id="cd00090">
    <property type="entry name" value="HTH_ARSR"/>
    <property type="match status" value="1"/>
</dbReference>
<sequence>MDKEDEVRVKIFKALSDEMRLGIVRTLYLNEKEMACSEIRSGMTISDSTISYHLKILREADLAFTRKDAQNRLTTLKVETFNKYLPGFLETLSKE</sequence>
<dbReference type="GO" id="GO:0003700">
    <property type="term" value="F:DNA-binding transcription factor activity"/>
    <property type="evidence" value="ECO:0007669"/>
    <property type="project" value="InterPro"/>
</dbReference>
<protein>
    <submittedName>
        <fullName evidence="5">HTH-type transcriptional regulator YceK</fullName>
    </submittedName>
</protein>
<evidence type="ECO:0000256" key="2">
    <source>
        <dbReference type="ARBA" id="ARBA00023125"/>
    </source>
</evidence>
<dbReference type="SUPFAM" id="SSF46785">
    <property type="entry name" value="Winged helix' DNA-binding domain"/>
    <property type="match status" value="1"/>
</dbReference>
<dbReference type="Pfam" id="PF12840">
    <property type="entry name" value="HTH_20"/>
    <property type="match status" value="1"/>
</dbReference>
<dbReference type="PANTHER" id="PTHR33154">
    <property type="entry name" value="TRANSCRIPTIONAL REGULATOR, ARSR FAMILY"/>
    <property type="match status" value="1"/>
</dbReference>
<dbReference type="PROSITE" id="PS50987">
    <property type="entry name" value="HTH_ARSR_2"/>
    <property type="match status" value="1"/>
</dbReference>
<evidence type="ECO:0000256" key="1">
    <source>
        <dbReference type="ARBA" id="ARBA00023015"/>
    </source>
</evidence>
<keyword evidence="6" id="KW-1185">Reference proteome</keyword>
<keyword evidence="1" id="KW-0805">Transcription regulation</keyword>
<dbReference type="InterPro" id="IPR001845">
    <property type="entry name" value="HTH_ArsR_DNA-bd_dom"/>
</dbReference>
<feature type="domain" description="HTH arsR-type" evidence="4">
    <location>
        <begin position="1"/>
        <end position="95"/>
    </location>
</feature>
<proteinExistence type="predicted"/>
<accession>A0AAU9DLC2</accession>
<keyword evidence="2" id="KW-0238">DNA-binding</keyword>
<organism evidence="5 6">
    <name type="scientific">Xylocopilactobacillus apis</name>
    <dbReference type="NCBI Taxonomy" id="2932183"/>
    <lineage>
        <taxon>Bacteria</taxon>
        <taxon>Bacillati</taxon>
        <taxon>Bacillota</taxon>
        <taxon>Bacilli</taxon>
        <taxon>Lactobacillales</taxon>
        <taxon>Lactobacillaceae</taxon>
        <taxon>Xylocopilactobacillus</taxon>
    </lineage>
</organism>
<dbReference type="InterPro" id="IPR011991">
    <property type="entry name" value="ArsR-like_HTH"/>
</dbReference>
<dbReference type="KEGG" id="xak:KIMC2_01600"/>
<dbReference type="InterPro" id="IPR036388">
    <property type="entry name" value="WH-like_DNA-bd_sf"/>
</dbReference>
<dbReference type="EMBL" id="AP026801">
    <property type="protein sequence ID" value="BDR55598.1"/>
    <property type="molecule type" value="Genomic_DNA"/>
</dbReference>
<keyword evidence="3" id="KW-0804">Transcription</keyword>